<accession>A0A1H5NHR0</accession>
<dbReference type="OrthoDB" id="9808930at2"/>
<dbReference type="STRING" id="648782.SAMN04488554_4362"/>
<evidence type="ECO:0000256" key="2">
    <source>
        <dbReference type="ARBA" id="ARBA00022692"/>
    </source>
</evidence>
<feature type="transmembrane region" description="Helical" evidence="5">
    <location>
        <begin position="26"/>
        <end position="48"/>
    </location>
</feature>
<evidence type="ECO:0008006" key="8">
    <source>
        <dbReference type="Google" id="ProtNLM"/>
    </source>
</evidence>
<dbReference type="RefSeq" id="WP_089775615.1">
    <property type="nucleotide sequence ID" value="NZ_FNTX01000002.1"/>
</dbReference>
<keyword evidence="3 5" id="KW-1133">Transmembrane helix</keyword>
<reference evidence="7" key="1">
    <citation type="submission" date="2016-10" db="EMBL/GenBank/DDBJ databases">
        <authorList>
            <person name="Varghese N."/>
            <person name="Submissions S."/>
        </authorList>
    </citation>
    <scope>NUCLEOTIDE SEQUENCE [LARGE SCALE GENOMIC DNA]</scope>
    <source>
        <strain evidence="7">DSM 21368</strain>
    </source>
</reference>
<comment type="subcellular location">
    <subcellularLocation>
        <location evidence="1">Membrane</location>
        <topology evidence="1">Multi-pass membrane protein</topology>
    </subcellularLocation>
</comment>
<evidence type="ECO:0000313" key="6">
    <source>
        <dbReference type="EMBL" id="SEF01202.1"/>
    </source>
</evidence>
<dbReference type="InterPro" id="IPR019109">
    <property type="entry name" value="MamF_MmsF"/>
</dbReference>
<evidence type="ECO:0000256" key="3">
    <source>
        <dbReference type="ARBA" id="ARBA00022989"/>
    </source>
</evidence>
<keyword evidence="7" id="KW-1185">Reference proteome</keyword>
<evidence type="ECO:0000256" key="4">
    <source>
        <dbReference type="ARBA" id="ARBA00023136"/>
    </source>
</evidence>
<dbReference type="EMBL" id="FNTX01000002">
    <property type="protein sequence ID" value="SEF01202.1"/>
    <property type="molecule type" value="Genomic_DNA"/>
</dbReference>
<dbReference type="Pfam" id="PF09685">
    <property type="entry name" value="MamF_MmsF"/>
    <property type="match status" value="1"/>
</dbReference>
<proteinExistence type="predicted"/>
<sequence length="127" mass="14184">MTQQPYPQQARGDDRTIAILAHLSPIIAMIVSIGFVSIAGPLLVWLIWRDRGPLVRNAAASSFNFHLTVWVAMVVGWIMVFTVILLPLGLFLIFIPGLIQLIFSIIGAVRASRGEVYSYPFQIRILH</sequence>
<feature type="transmembrane region" description="Helical" evidence="5">
    <location>
        <begin position="60"/>
        <end position="84"/>
    </location>
</feature>
<evidence type="ECO:0000256" key="1">
    <source>
        <dbReference type="ARBA" id="ARBA00004141"/>
    </source>
</evidence>
<gene>
    <name evidence="6" type="ORF">SAMN04488554_4362</name>
</gene>
<keyword evidence="4 5" id="KW-0472">Membrane</keyword>
<dbReference type="Proteomes" id="UP000199220">
    <property type="component" value="Unassembled WGS sequence"/>
</dbReference>
<keyword evidence="2 5" id="KW-0812">Transmembrane</keyword>
<organism evidence="6 7">
    <name type="scientific">Ruania alba</name>
    <dbReference type="NCBI Taxonomy" id="648782"/>
    <lineage>
        <taxon>Bacteria</taxon>
        <taxon>Bacillati</taxon>
        <taxon>Actinomycetota</taxon>
        <taxon>Actinomycetes</taxon>
        <taxon>Micrococcales</taxon>
        <taxon>Ruaniaceae</taxon>
        <taxon>Ruania</taxon>
    </lineage>
</organism>
<feature type="transmembrane region" description="Helical" evidence="5">
    <location>
        <begin position="90"/>
        <end position="109"/>
    </location>
</feature>
<protein>
    <recommendedName>
        <fullName evidence="8">DUF4870 domain-containing protein</fullName>
    </recommendedName>
</protein>
<evidence type="ECO:0000313" key="7">
    <source>
        <dbReference type="Proteomes" id="UP000199220"/>
    </source>
</evidence>
<evidence type="ECO:0000256" key="5">
    <source>
        <dbReference type="SAM" id="Phobius"/>
    </source>
</evidence>
<dbReference type="AlphaFoldDB" id="A0A1H5NHR0"/>
<name>A0A1H5NHR0_9MICO</name>